<proteinExistence type="inferred from homology"/>
<evidence type="ECO:0000259" key="10">
    <source>
        <dbReference type="Pfam" id="PF03033"/>
    </source>
</evidence>
<feature type="domain" description="Glycosyltransferase family 28 N-terminal" evidence="10">
    <location>
        <begin position="126"/>
        <end position="263"/>
    </location>
</feature>
<dbReference type="InterPro" id="IPR007235">
    <property type="entry name" value="Glyco_trans_28_C"/>
</dbReference>
<dbReference type="GO" id="GO:0050511">
    <property type="term" value="F:undecaprenyldiphospho-muramoylpentapeptide beta-N-acetylglucosaminyltransferase activity"/>
    <property type="evidence" value="ECO:0007669"/>
    <property type="project" value="InterPro"/>
</dbReference>
<evidence type="ECO:0000256" key="8">
    <source>
        <dbReference type="ARBA" id="ARBA00023306"/>
    </source>
</evidence>
<comment type="caution">
    <text evidence="12">The sequence shown here is derived from an EMBL/GenBank/DDBJ whole genome shotgun (WGS) entry which is preliminary data.</text>
</comment>
<dbReference type="Pfam" id="PF04101">
    <property type="entry name" value="Glyco_tran_28_C"/>
    <property type="match status" value="1"/>
</dbReference>
<keyword evidence="5" id="KW-0133">Cell shape</keyword>
<dbReference type="PANTHER" id="PTHR21015:SF22">
    <property type="entry name" value="GLYCOSYLTRANSFERASE"/>
    <property type="match status" value="1"/>
</dbReference>
<keyword evidence="13" id="KW-1185">Reference proteome</keyword>
<organism evidence="12 13">
    <name type="scientific">Salix dunnii</name>
    <dbReference type="NCBI Taxonomy" id="1413687"/>
    <lineage>
        <taxon>Eukaryota</taxon>
        <taxon>Viridiplantae</taxon>
        <taxon>Streptophyta</taxon>
        <taxon>Embryophyta</taxon>
        <taxon>Tracheophyta</taxon>
        <taxon>Spermatophyta</taxon>
        <taxon>Magnoliopsida</taxon>
        <taxon>eudicotyledons</taxon>
        <taxon>Gunneridae</taxon>
        <taxon>Pentapetalae</taxon>
        <taxon>rosids</taxon>
        <taxon>fabids</taxon>
        <taxon>Malpighiales</taxon>
        <taxon>Salicaceae</taxon>
        <taxon>Saliceae</taxon>
        <taxon>Salix</taxon>
    </lineage>
</organism>
<dbReference type="HAMAP" id="MF_00033">
    <property type="entry name" value="MurG"/>
    <property type="match status" value="1"/>
</dbReference>
<keyword evidence="6" id="KW-0573">Peptidoglycan synthesis</keyword>
<keyword evidence="8" id="KW-0131">Cell cycle</keyword>
<name>A0A835MS36_9ROSI</name>
<evidence type="ECO:0000256" key="6">
    <source>
        <dbReference type="ARBA" id="ARBA00022984"/>
    </source>
</evidence>
<dbReference type="InterPro" id="IPR004276">
    <property type="entry name" value="GlycoTrans_28_N"/>
</dbReference>
<keyword evidence="9" id="KW-0961">Cell wall biogenesis/degradation</keyword>
<dbReference type="Gene3D" id="3.40.50.2000">
    <property type="entry name" value="Glycogen Phosphorylase B"/>
    <property type="match status" value="2"/>
</dbReference>
<dbReference type="AlphaFoldDB" id="A0A835MS36"/>
<dbReference type="PANTHER" id="PTHR21015">
    <property type="entry name" value="UDP-N-ACETYLGLUCOSAMINE--N-ACETYLMURAMYL-(PENTAPEPTIDE) PYROPHOSPHORYL-UNDECAPRENOL N-ACETYLGLUCOSAMINE TRANSFERASE 1"/>
    <property type="match status" value="1"/>
</dbReference>
<evidence type="ECO:0000256" key="7">
    <source>
        <dbReference type="ARBA" id="ARBA00023136"/>
    </source>
</evidence>
<feature type="domain" description="Glycosyl transferase family 28 C-terminal" evidence="11">
    <location>
        <begin position="316"/>
        <end position="469"/>
    </location>
</feature>
<dbReference type="GO" id="GO:0008360">
    <property type="term" value="P:regulation of cell shape"/>
    <property type="evidence" value="ECO:0007669"/>
    <property type="project" value="UniProtKB-KW"/>
</dbReference>
<keyword evidence="7" id="KW-0472">Membrane</keyword>
<dbReference type="Proteomes" id="UP000657918">
    <property type="component" value="Unassembled WGS sequence"/>
</dbReference>
<evidence type="ECO:0000256" key="2">
    <source>
        <dbReference type="ARBA" id="ARBA00022618"/>
    </source>
</evidence>
<keyword evidence="4" id="KW-0808">Transferase</keyword>
<evidence type="ECO:0000313" key="12">
    <source>
        <dbReference type="EMBL" id="KAF9671361.1"/>
    </source>
</evidence>
<protein>
    <submittedName>
        <fullName evidence="12">Uncharacterized protein</fullName>
    </submittedName>
</protein>
<dbReference type="GO" id="GO:0051301">
    <property type="term" value="P:cell division"/>
    <property type="evidence" value="ECO:0007669"/>
    <property type="project" value="UniProtKB-KW"/>
</dbReference>
<evidence type="ECO:0000259" key="11">
    <source>
        <dbReference type="Pfam" id="PF04101"/>
    </source>
</evidence>
<reference evidence="12 13" key="1">
    <citation type="submission" date="2020-10" db="EMBL/GenBank/DDBJ databases">
        <title>Plant Genome Project.</title>
        <authorList>
            <person name="Zhang R.-G."/>
        </authorList>
    </citation>
    <scope>NUCLEOTIDE SEQUENCE [LARGE SCALE GENOMIC DNA]</scope>
    <source>
        <strain evidence="12">FAFU-HL-1</strain>
        <tissue evidence="12">Leaf</tissue>
    </source>
</reference>
<dbReference type="InterPro" id="IPR006009">
    <property type="entry name" value="GlcNAc_MurG"/>
</dbReference>
<evidence type="ECO:0000256" key="3">
    <source>
        <dbReference type="ARBA" id="ARBA00022676"/>
    </source>
</evidence>
<evidence type="ECO:0000256" key="1">
    <source>
        <dbReference type="ARBA" id="ARBA00022475"/>
    </source>
</evidence>
<evidence type="ECO:0000313" key="13">
    <source>
        <dbReference type="Proteomes" id="UP000657918"/>
    </source>
</evidence>
<keyword evidence="1" id="KW-1003">Cell membrane</keyword>
<dbReference type="GO" id="GO:0071555">
    <property type="term" value="P:cell wall organization"/>
    <property type="evidence" value="ECO:0007669"/>
    <property type="project" value="UniProtKB-KW"/>
</dbReference>
<keyword evidence="2" id="KW-0132">Cell division</keyword>
<sequence length="525" mass="57613">MSKSACLQNYSVSHFHIPLLKKQENHSCTLASLSNGHYLSSPPPPTCLYTILLLPFSPLLLHQTQASTSIFLSTDIHVCFLSIGYSYFCFFRSFKNICCLSIRESANDHQITPQEPSTPTKNNLRVVLAAGGTGGHIIPAVAIADELRVSNPNIEILFIGTPNSMESTSIPSAGYSFTSIPPVRLFRPLFSLENLSLPIHLVHSIIHSFKLLKEFDPHIVIGTGGYVSFPTCLAALFKRTKIVIHEQNSVPGIANYVLSYFSQLVFLSFNSTIECFPKKHNCVVTGNPVRVSLRKFVSKAVARLEFFPVVGEEAKVILVLGGSLGANAINIALLNVYSQMLLEHKDWYIIWQTGVESYNEMESLVRNHSNLVLKPFLHSMDLAYAAADLIVSRAGAMTCSEILATGKSAILIPSPDVAEGHQFKNASLMADVAGTRVITEDELDSTTLGTAIEEILEMALGEKSLSKKILKVHEDYKCQKTAEVLGDDALRAEMSERALRAAKPDASAQIAQHIISLVELSTKRK</sequence>
<dbReference type="NCBIfam" id="TIGR01133">
    <property type="entry name" value="murG"/>
    <property type="match status" value="1"/>
</dbReference>
<dbReference type="Pfam" id="PF03033">
    <property type="entry name" value="Glyco_transf_28"/>
    <property type="match status" value="1"/>
</dbReference>
<evidence type="ECO:0000256" key="5">
    <source>
        <dbReference type="ARBA" id="ARBA00022960"/>
    </source>
</evidence>
<dbReference type="CDD" id="cd03785">
    <property type="entry name" value="GT28_MurG"/>
    <property type="match status" value="1"/>
</dbReference>
<accession>A0A835MS36</accession>
<dbReference type="EMBL" id="JADGMS010000012">
    <property type="protein sequence ID" value="KAF9671361.1"/>
    <property type="molecule type" value="Genomic_DNA"/>
</dbReference>
<keyword evidence="3" id="KW-0328">Glycosyltransferase</keyword>
<gene>
    <name evidence="12" type="ORF">SADUNF_Sadunf12G0039300</name>
</gene>
<dbReference type="GO" id="GO:0005975">
    <property type="term" value="P:carbohydrate metabolic process"/>
    <property type="evidence" value="ECO:0007669"/>
    <property type="project" value="InterPro"/>
</dbReference>
<evidence type="ECO:0000256" key="4">
    <source>
        <dbReference type="ARBA" id="ARBA00022679"/>
    </source>
</evidence>
<dbReference type="SUPFAM" id="SSF53756">
    <property type="entry name" value="UDP-Glycosyltransferase/glycogen phosphorylase"/>
    <property type="match status" value="1"/>
</dbReference>
<dbReference type="OrthoDB" id="20273at2759"/>
<evidence type="ECO:0000256" key="9">
    <source>
        <dbReference type="ARBA" id="ARBA00023316"/>
    </source>
</evidence>